<dbReference type="InterPro" id="IPR051792">
    <property type="entry name" value="GGT_bact"/>
</dbReference>
<keyword evidence="4" id="KW-0865">Zymogen</keyword>
<accession>A0A6I4TH98</accession>
<keyword evidence="5" id="KW-0732">Signal</keyword>
<dbReference type="PRINTS" id="PR01210">
    <property type="entry name" value="GGTRANSPTASE"/>
</dbReference>
<dbReference type="InterPro" id="IPR029055">
    <property type="entry name" value="Ntn_hydrolases_N"/>
</dbReference>
<dbReference type="OrthoDB" id="9781342at2"/>
<dbReference type="EMBL" id="WTZA01000001">
    <property type="protein sequence ID" value="MXO75390.1"/>
    <property type="molecule type" value="Genomic_DNA"/>
</dbReference>
<dbReference type="InterPro" id="IPR043137">
    <property type="entry name" value="GGT_ssub_C"/>
</dbReference>
<keyword evidence="2 6" id="KW-0808">Transferase</keyword>
<evidence type="ECO:0000313" key="7">
    <source>
        <dbReference type="Proteomes" id="UP000439522"/>
    </source>
</evidence>
<sequence length="568" mass="59061">MLRRIITPLALLPLVAACATVPASPERARHAPDTGLVSAADPRAVEAGMSILRKGGSATDAAIATMLALTVVEPQSSGIGGGGFYVRSDAAGRVETLDGREKAPAGATGDWFLGPDGKPLPFQQMQESGLSVGVPGNLRLAAKAHAEHGKLPWAALFEPAISLAADGFAMTPRLRQALVNEKSTAARDPDGRALFYGADGEPLAVGAIARNPQLAATYRRLANDGAETFYSGPAAAAMAAEIAADTPRPRPMTAGDVAAYEAKHRPPVCGAYRTWKICGMGPPSSGATTVYAILKQLERFDLKALGPNNPVFWHVFAESQRLAYADRELFSADADFIKVPVAGMTDPDYLAARGALIAQDRTMPAVTAGPVPGALALADGVEAEERGTSHFVTLDKWGEAVSYTSTIESGFGSGIVFGGFYLNNELTDFSAVPAIGGVPVANRVEGGKRPRSSMAPTLVFDADGNLLVAVGAAGGATIPVQTAKNLIAMLDFDMLPGEALALPVLFSPGDTVFLEKGTFHESMVGPLTALGHRVVVRAPGFKANAAKRVGGRWVGAADPRSEGTWKAE</sequence>
<evidence type="ECO:0000256" key="5">
    <source>
        <dbReference type="SAM" id="SignalP"/>
    </source>
</evidence>
<dbReference type="Gene3D" id="1.10.246.130">
    <property type="match status" value="1"/>
</dbReference>
<feature type="chain" id="PRO_5026246119" evidence="5">
    <location>
        <begin position="20"/>
        <end position="568"/>
    </location>
</feature>
<dbReference type="PANTHER" id="PTHR43199:SF1">
    <property type="entry name" value="GLUTATHIONE HYDROLASE PROENZYME"/>
    <property type="match status" value="1"/>
</dbReference>
<dbReference type="AlphaFoldDB" id="A0A6I4TH98"/>
<evidence type="ECO:0000256" key="2">
    <source>
        <dbReference type="ARBA" id="ARBA00022679"/>
    </source>
</evidence>
<gene>
    <name evidence="6" type="ORF">GRI40_09210</name>
</gene>
<evidence type="ECO:0000256" key="1">
    <source>
        <dbReference type="ARBA" id="ARBA00009381"/>
    </source>
</evidence>
<keyword evidence="7" id="KW-1185">Reference proteome</keyword>
<evidence type="ECO:0000256" key="4">
    <source>
        <dbReference type="ARBA" id="ARBA00023145"/>
    </source>
</evidence>
<dbReference type="GO" id="GO:0016787">
    <property type="term" value="F:hydrolase activity"/>
    <property type="evidence" value="ECO:0007669"/>
    <property type="project" value="UniProtKB-KW"/>
</dbReference>
<keyword evidence="3" id="KW-0378">Hydrolase</keyword>
<reference evidence="6 7" key="1">
    <citation type="submission" date="2019-12" db="EMBL/GenBank/DDBJ databases">
        <title>Genomic-based taxomic classification of the family Erythrobacteraceae.</title>
        <authorList>
            <person name="Xu L."/>
        </authorList>
    </citation>
    <scope>NUCLEOTIDE SEQUENCE [LARGE SCALE GENOMIC DNA]</scope>
    <source>
        <strain evidence="6 7">100921-2</strain>
    </source>
</reference>
<dbReference type="PROSITE" id="PS51257">
    <property type="entry name" value="PROKAR_LIPOPROTEIN"/>
    <property type="match status" value="1"/>
</dbReference>
<evidence type="ECO:0000256" key="3">
    <source>
        <dbReference type="ARBA" id="ARBA00022801"/>
    </source>
</evidence>
<dbReference type="Pfam" id="PF01019">
    <property type="entry name" value="G_glu_transpept"/>
    <property type="match status" value="1"/>
</dbReference>
<comment type="caution">
    <text evidence="6">The sequence shown here is derived from an EMBL/GenBank/DDBJ whole genome shotgun (WGS) entry which is preliminary data.</text>
</comment>
<proteinExistence type="inferred from homology"/>
<dbReference type="Proteomes" id="UP000439522">
    <property type="component" value="Unassembled WGS sequence"/>
</dbReference>
<dbReference type="PANTHER" id="PTHR43199">
    <property type="entry name" value="GLUTATHIONE HYDROLASE"/>
    <property type="match status" value="1"/>
</dbReference>
<evidence type="ECO:0000313" key="6">
    <source>
        <dbReference type="EMBL" id="MXO75390.1"/>
    </source>
</evidence>
<dbReference type="InterPro" id="IPR043138">
    <property type="entry name" value="GGT_lsub"/>
</dbReference>
<name>A0A6I4TH98_9SPHN</name>
<dbReference type="RefSeq" id="WP_160611035.1">
    <property type="nucleotide sequence ID" value="NZ_WTZA01000001.1"/>
</dbReference>
<dbReference type="GO" id="GO:0016740">
    <property type="term" value="F:transferase activity"/>
    <property type="evidence" value="ECO:0007669"/>
    <property type="project" value="UniProtKB-KW"/>
</dbReference>
<dbReference type="Gene3D" id="3.60.20.40">
    <property type="match status" value="1"/>
</dbReference>
<feature type="signal peptide" evidence="5">
    <location>
        <begin position="1"/>
        <end position="19"/>
    </location>
</feature>
<organism evidence="6 7">
    <name type="scientific">Tsuneonella aeria</name>
    <dbReference type="NCBI Taxonomy" id="1837929"/>
    <lineage>
        <taxon>Bacteria</taxon>
        <taxon>Pseudomonadati</taxon>
        <taxon>Pseudomonadota</taxon>
        <taxon>Alphaproteobacteria</taxon>
        <taxon>Sphingomonadales</taxon>
        <taxon>Erythrobacteraceae</taxon>
        <taxon>Tsuneonella</taxon>
    </lineage>
</organism>
<protein>
    <submittedName>
        <fullName evidence="6">Gamma-glutamyltransferase</fullName>
    </submittedName>
</protein>
<dbReference type="SUPFAM" id="SSF56235">
    <property type="entry name" value="N-terminal nucleophile aminohydrolases (Ntn hydrolases)"/>
    <property type="match status" value="1"/>
</dbReference>
<comment type="similarity">
    <text evidence="1">Belongs to the gamma-glutamyltransferase family.</text>
</comment>